<proteinExistence type="predicted"/>
<protein>
    <submittedName>
        <fullName evidence="1">Uncharacterized protein</fullName>
    </submittedName>
</protein>
<accession>A0AAV7QIX0</accession>
<sequence length="105" mass="11419">MLAPQPDRPSGVLVPGFTSPTTILPTREGTNFTLQLVPPELRHTSRFLWQGRDCTIAHQFKRGQRAPELLWGQSYASTPPLSPRFGTGAVQAISGPPTSAARWPG</sequence>
<evidence type="ECO:0000313" key="1">
    <source>
        <dbReference type="EMBL" id="KAJ1138215.1"/>
    </source>
</evidence>
<comment type="caution">
    <text evidence="1">The sequence shown here is derived from an EMBL/GenBank/DDBJ whole genome shotgun (WGS) entry which is preliminary data.</text>
</comment>
<evidence type="ECO:0000313" key="2">
    <source>
        <dbReference type="Proteomes" id="UP001066276"/>
    </source>
</evidence>
<dbReference type="EMBL" id="JANPWB010000010">
    <property type="protein sequence ID" value="KAJ1138215.1"/>
    <property type="molecule type" value="Genomic_DNA"/>
</dbReference>
<organism evidence="1 2">
    <name type="scientific">Pleurodeles waltl</name>
    <name type="common">Iberian ribbed newt</name>
    <dbReference type="NCBI Taxonomy" id="8319"/>
    <lineage>
        <taxon>Eukaryota</taxon>
        <taxon>Metazoa</taxon>
        <taxon>Chordata</taxon>
        <taxon>Craniata</taxon>
        <taxon>Vertebrata</taxon>
        <taxon>Euteleostomi</taxon>
        <taxon>Amphibia</taxon>
        <taxon>Batrachia</taxon>
        <taxon>Caudata</taxon>
        <taxon>Salamandroidea</taxon>
        <taxon>Salamandridae</taxon>
        <taxon>Pleurodelinae</taxon>
        <taxon>Pleurodeles</taxon>
    </lineage>
</organism>
<keyword evidence="2" id="KW-1185">Reference proteome</keyword>
<name>A0AAV7QIX0_PLEWA</name>
<dbReference type="AlphaFoldDB" id="A0AAV7QIX0"/>
<dbReference type="Proteomes" id="UP001066276">
    <property type="component" value="Chromosome 6"/>
</dbReference>
<reference evidence="1" key="1">
    <citation type="journal article" date="2022" name="bioRxiv">
        <title>Sequencing and chromosome-scale assembly of the giantPleurodeles waltlgenome.</title>
        <authorList>
            <person name="Brown T."/>
            <person name="Elewa A."/>
            <person name="Iarovenko S."/>
            <person name="Subramanian E."/>
            <person name="Araus A.J."/>
            <person name="Petzold A."/>
            <person name="Susuki M."/>
            <person name="Suzuki K.-i.T."/>
            <person name="Hayashi T."/>
            <person name="Toyoda A."/>
            <person name="Oliveira C."/>
            <person name="Osipova E."/>
            <person name="Leigh N.D."/>
            <person name="Simon A."/>
            <person name="Yun M.H."/>
        </authorList>
    </citation>
    <scope>NUCLEOTIDE SEQUENCE</scope>
    <source>
        <strain evidence="1">20211129_DDA</strain>
        <tissue evidence="1">Liver</tissue>
    </source>
</reference>
<gene>
    <name evidence="1" type="ORF">NDU88_004606</name>
</gene>